<feature type="transmembrane region" description="Helical" evidence="1">
    <location>
        <begin position="99"/>
        <end position="121"/>
    </location>
</feature>
<sequence length="308" mass="33810">MGDQYWRMGRRPPEDAGMSFDGTIGALLIGYIMTWSLCAATTAQLVLYFRKSERGMTTLKGVVIMLWILDAAHIIVTSHALYTYVVLLHGNPLGLQTPLWSFAALILLTETSSLLVRCVFAHRIWKLSGGYRIIPIVVVLLSLFVMATGIVFGRHEVVFVSWVDARKLAWTFYSGYGTEVAVDSIIAASMIVLLGRLRTGIKRINTGILTTLFVVLSITIVALFPASLGFTAIYLILNKFYINSLLGTLNTQWQLLDPCDADRTTPIPILTSAIRINTQVTSATVADANAMQGRAWDPGTKPLGPEAV</sequence>
<dbReference type="Pfam" id="PF20152">
    <property type="entry name" value="DUF6534"/>
    <property type="match status" value="1"/>
</dbReference>
<keyword evidence="1" id="KW-0812">Transmembrane</keyword>
<evidence type="ECO:0000256" key="1">
    <source>
        <dbReference type="SAM" id="Phobius"/>
    </source>
</evidence>
<feature type="transmembrane region" description="Helical" evidence="1">
    <location>
        <begin position="173"/>
        <end position="195"/>
    </location>
</feature>
<organism evidence="3 4">
    <name type="scientific">Grifola frondosa</name>
    <name type="common">Maitake</name>
    <name type="synonym">Polyporus frondosus</name>
    <dbReference type="NCBI Taxonomy" id="5627"/>
    <lineage>
        <taxon>Eukaryota</taxon>
        <taxon>Fungi</taxon>
        <taxon>Dikarya</taxon>
        <taxon>Basidiomycota</taxon>
        <taxon>Agaricomycotina</taxon>
        <taxon>Agaricomycetes</taxon>
        <taxon>Polyporales</taxon>
        <taxon>Grifolaceae</taxon>
        <taxon>Grifola</taxon>
    </lineage>
</organism>
<dbReference type="Proteomes" id="UP000092993">
    <property type="component" value="Unassembled WGS sequence"/>
</dbReference>
<keyword evidence="1" id="KW-1133">Transmembrane helix</keyword>
<dbReference type="AlphaFoldDB" id="A0A1C7MIL0"/>
<dbReference type="PANTHER" id="PTHR40465:SF1">
    <property type="entry name" value="DUF6534 DOMAIN-CONTAINING PROTEIN"/>
    <property type="match status" value="1"/>
</dbReference>
<name>A0A1C7MIL0_GRIFR</name>
<feature type="domain" description="DUF6534" evidence="2">
    <location>
        <begin position="180"/>
        <end position="251"/>
    </location>
</feature>
<feature type="transmembrane region" description="Helical" evidence="1">
    <location>
        <begin position="133"/>
        <end position="153"/>
    </location>
</feature>
<reference evidence="3 4" key="1">
    <citation type="submission" date="2016-03" db="EMBL/GenBank/DDBJ databases">
        <title>Whole genome sequencing of Grifola frondosa 9006-11.</title>
        <authorList>
            <person name="Min B."/>
            <person name="Park H."/>
            <person name="Kim J.-G."/>
            <person name="Cho H."/>
            <person name="Oh Y.-L."/>
            <person name="Kong W.-S."/>
            <person name="Choi I.-G."/>
        </authorList>
    </citation>
    <scope>NUCLEOTIDE SEQUENCE [LARGE SCALE GENOMIC DNA]</scope>
    <source>
        <strain evidence="3 4">9006-11</strain>
    </source>
</reference>
<dbReference type="OrthoDB" id="2757242at2759"/>
<evidence type="ECO:0000313" key="4">
    <source>
        <dbReference type="Proteomes" id="UP000092993"/>
    </source>
</evidence>
<keyword evidence="1" id="KW-0472">Membrane</keyword>
<dbReference type="InterPro" id="IPR045339">
    <property type="entry name" value="DUF6534"/>
</dbReference>
<dbReference type="EMBL" id="LUGG01000003">
    <property type="protein sequence ID" value="OBZ76648.1"/>
    <property type="molecule type" value="Genomic_DNA"/>
</dbReference>
<dbReference type="OMA" id="PHANWEK"/>
<gene>
    <name evidence="3" type="ORF">A0H81_03890</name>
</gene>
<dbReference type="PANTHER" id="PTHR40465">
    <property type="entry name" value="CHROMOSOME 1, WHOLE GENOME SHOTGUN SEQUENCE"/>
    <property type="match status" value="1"/>
</dbReference>
<comment type="caution">
    <text evidence="3">The sequence shown here is derived from an EMBL/GenBank/DDBJ whole genome shotgun (WGS) entry which is preliminary data.</text>
</comment>
<dbReference type="STRING" id="5627.A0A1C7MIL0"/>
<feature type="transmembrane region" description="Helical" evidence="1">
    <location>
        <begin position="24"/>
        <end position="49"/>
    </location>
</feature>
<protein>
    <recommendedName>
        <fullName evidence="2">DUF6534 domain-containing protein</fullName>
    </recommendedName>
</protein>
<feature type="transmembrane region" description="Helical" evidence="1">
    <location>
        <begin position="207"/>
        <end position="237"/>
    </location>
</feature>
<feature type="transmembrane region" description="Helical" evidence="1">
    <location>
        <begin position="61"/>
        <end position="87"/>
    </location>
</feature>
<proteinExistence type="predicted"/>
<evidence type="ECO:0000313" key="3">
    <source>
        <dbReference type="EMBL" id="OBZ76648.1"/>
    </source>
</evidence>
<keyword evidence="4" id="KW-1185">Reference proteome</keyword>
<evidence type="ECO:0000259" key="2">
    <source>
        <dbReference type="Pfam" id="PF20152"/>
    </source>
</evidence>
<accession>A0A1C7MIL0</accession>